<dbReference type="InterPro" id="IPR029061">
    <property type="entry name" value="THDP-binding"/>
</dbReference>
<evidence type="ECO:0000256" key="3">
    <source>
        <dbReference type="ARBA" id="ARBA00022679"/>
    </source>
</evidence>
<dbReference type="Proteomes" id="UP000230564">
    <property type="component" value="Unassembled WGS sequence"/>
</dbReference>
<dbReference type="Gene3D" id="3.40.50.970">
    <property type="match status" value="1"/>
</dbReference>
<dbReference type="GO" id="GO:0016740">
    <property type="term" value="F:transferase activity"/>
    <property type="evidence" value="ECO:0007669"/>
    <property type="project" value="UniProtKB-KW"/>
</dbReference>
<feature type="domain" description="Transketolase N-terminal" evidence="6">
    <location>
        <begin position="10"/>
        <end position="273"/>
    </location>
</feature>
<evidence type="ECO:0000256" key="4">
    <source>
        <dbReference type="ARBA" id="ARBA00022723"/>
    </source>
</evidence>
<evidence type="ECO:0000256" key="2">
    <source>
        <dbReference type="ARBA" id="ARBA00007131"/>
    </source>
</evidence>
<name>A0A2H0NEL7_9BACT</name>
<dbReference type="SUPFAM" id="SSF52518">
    <property type="entry name" value="Thiamin diphosphate-binding fold (THDP-binding)"/>
    <property type="match status" value="1"/>
</dbReference>
<gene>
    <name evidence="7" type="ORF">COV55_03260</name>
</gene>
<dbReference type="Pfam" id="PF00456">
    <property type="entry name" value="Transketolase_N"/>
    <property type="match status" value="1"/>
</dbReference>
<evidence type="ECO:0000313" key="8">
    <source>
        <dbReference type="Proteomes" id="UP000230564"/>
    </source>
</evidence>
<proteinExistence type="inferred from homology"/>
<keyword evidence="4" id="KW-0479">Metal-binding</keyword>
<dbReference type="PANTHER" id="PTHR47514:SF1">
    <property type="entry name" value="TRANSKETOLASE N-TERMINAL SECTION-RELATED"/>
    <property type="match status" value="1"/>
</dbReference>
<dbReference type="PROSITE" id="PS00801">
    <property type="entry name" value="TRANSKETOLASE_1"/>
    <property type="match status" value="1"/>
</dbReference>
<comment type="cofactor">
    <cofactor evidence="1">
        <name>thiamine diphosphate</name>
        <dbReference type="ChEBI" id="CHEBI:58937"/>
    </cofactor>
</comment>
<dbReference type="InterPro" id="IPR049557">
    <property type="entry name" value="Transketolase_CS"/>
</dbReference>
<accession>A0A2H0NEL7</accession>
<reference evidence="7 8" key="1">
    <citation type="submission" date="2017-09" db="EMBL/GenBank/DDBJ databases">
        <title>Depth-based differentiation of microbial function through sediment-hosted aquifers and enrichment of novel symbionts in the deep terrestrial subsurface.</title>
        <authorList>
            <person name="Probst A.J."/>
            <person name="Ladd B."/>
            <person name="Jarett J.K."/>
            <person name="Geller-Mcgrath D.E."/>
            <person name="Sieber C.M."/>
            <person name="Emerson J.B."/>
            <person name="Anantharaman K."/>
            <person name="Thomas B.C."/>
            <person name="Malmstrom R."/>
            <person name="Stieglmeier M."/>
            <person name="Klingl A."/>
            <person name="Woyke T."/>
            <person name="Ryan C.M."/>
            <person name="Banfield J.F."/>
        </authorList>
    </citation>
    <scope>NUCLEOTIDE SEQUENCE [LARGE SCALE GENOMIC DNA]</scope>
    <source>
        <strain evidence="7">CG11_big_fil_rev_8_21_14_0_20_36_20</strain>
    </source>
</reference>
<keyword evidence="3" id="KW-0808">Transferase</keyword>
<keyword evidence="5" id="KW-0786">Thiamine pyrophosphate</keyword>
<dbReference type="CDD" id="cd02012">
    <property type="entry name" value="TPP_TK"/>
    <property type="match status" value="1"/>
</dbReference>
<evidence type="ECO:0000259" key="6">
    <source>
        <dbReference type="Pfam" id="PF00456"/>
    </source>
</evidence>
<protein>
    <submittedName>
        <fullName evidence="7">Transketolase</fullName>
    </submittedName>
</protein>
<comment type="similarity">
    <text evidence="2">Belongs to the transketolase family.</text>
</comment>
<evidence type="ECO:0000256" key="1">
    <source>
        <dbReference type="ARBA" id="ARBA00001964"/>
    </source>
</evidence>
<dbReference type="PANTHER" id="PTHR47514">
    <property type="entry name" value="TRANSKETOLASE N-TERMINAL SECTION-RELATED"/>
    <property type="match status" value="1"/>
</dbReference>
<evidence type="ECO:0000256" key="5">
    <source>
        <dbReference type="ARBA" id="ARBA00023052"/>
    </source>
</evidence>
<comment type="caution">
    <text evidence="7">The sequence shown here is derived from an EMBL/GenBank/DDBJ whole genome shotgun (WGS) entry which is preliminary data.</text>
</comment>
<sequence length="274" mass="30357">MKQSVKELKNTANLIRQDIIKMLARAGSGHPGGSLGLADILTVLYFSVLNHIPSQPNNPRRDRLILSNGHVCPALYATLARARYFPLVKLKTLRQINSQLQGHPHNLSLPGVETSSGPLGQGISQAVGMALAGQMDKGDYSIFCLTSDGEHDEGQLWEAVMTAAKYQLGNLINIVDRNNIQIDGYTKDIMPLKPLKQKYSAFGWQVMEMNGHNLKQIISVLNRARRVKNKPVVIIAHTVLGKGVDFMENKFIWHGQAPNQKETTKALQQLSHQP</sequence>
<dbReference type="GO" id="GO:0046872">
    <property type="term" value="F:metal ion binding"/>
    <property type="evidence" value="ECO:0007669"/>
    <property type="project" value="UniProtKB-KW"/>
</dbReference>
<dbReference type="InterPro" id="IPR005474">
    <property type="entry name" value="Transketolase_N"/>
</dbReference>
<organism evidence="7 8">
    <name type="scientific">Candidatus Komeilibacteria bacterium CG11_big_fil_rev_8_21_14_0_20_36_20</name>
    <dbReference type="NCBI Taxonomy" id="1974477"/>
    <lineage>
        <taxon>Bacteria</taxon>
        <taxon>Candidatus Komeiliibacteriota</taxon>
    </lineage>
</organism>
<dbReference type="EMBL" id="PCWQ01000012">
    <property type="protein sequence ID" value="PIR06526.1"/>
    <property type="molecule type" value="Genomic_DNA"/>
</dbReference>
<dbReference type="AlphaFoldDB" id="A0A2H0NEL7"/>
<evidence type="ECO:0000313" key="7">
    <source>
        <dbReference type="EMBL" id="PIR06526.1"/>
    </source>
</evidence>